<reference evidence="7 8" key="1">
    <citation type="submission" date="2019-07" db="EMBL/GenBank/DDBJ databases">
        <title>Helicobacter labacensis sp. nov., Helicobacter mehlei sp. nov. and Helicobacter vulpis sp. nov., isolated from gastric mucosa of red fox (Vulpis vulpis).</title>
        <authorList>
            <person name="Kusar D."/>
            <person name="Gruntar I."/>
            <person name="Pate M."/>
            <person name="Zajc U."/>
            <person name="Ocepek M."/>
        </authorList>
    </citation>
    <scope>NUCLEOTIDE SEQUENCE [LARGE SCALE GENOMIC DNA]</scope>
    <source>
        <strain evidence="7 8">L8b</strain>
    </source>
</reference>
<dbReference type="PRINTS" id="PR01001">
    <property type="entry name" value="FADG3PDH"/>
</dbReference>
<keyword evidence="3" id="KW-0285">Flavoprotein</keyword>
<dbReference type="Pfam" id="PF01266">
    <property type="entry name" value="DAO"/>
    <property type="match status" value="1"/>
</dbReference>
<dbReference type="PANTHER" id="PTHR11985:SF35">
    <property type="entry name" value="ANAEROBIC GLYCEROL-3-PHOSPHATE DEHYDROGENASE SUBUNIT A"/>
    <property type="match status" value="1"/>
</dbReference>
<keyword evidence="8" id="KW-1185">Reference proteome</keyword>
<dbReference type="InterPro" id="IPR006076">
    <property type="entry name" value="FAD-dep_OxRdtase"/>
</dbReference>
<comment type="cofactor">
    <cofactor evidence="1">
        <name>FAD</name>
        <dbReference type="ChEBI" id="CHEBI:57692"/>
    </cofactor>
</comment>
<keyword evidence="5" id="KW-0560">Oxidoreductase</keyword>
<dbReference type="PANTHER" id="PTHR11985">
    <property type="entry name" value="GLYCEROL-3-PHOSPHATE DEHYDROGENASE"/>
    <property type="match status" value="1"/>
</dbReference>
<dbReference type="OrthoDB" id="9766796at2"/>
<evidence type="ECO:0000256" key="3">
    <source>
        <dbReference type="ARBA" id="ARBA00022630"/>
    </source>
</evidence>
<dbReference type="Proteomes" id="UP000319322">
    <property type="component" value="Unassembled WGS sequence"/>
</dbReference>
<dbReference type="InterPro" id="IPR000447">
    <property type="entry name" value="G3P_DH_FAD-dep"/>
</dbReference>
<dbReference type="GO" id="GO:0006071">
    <property type="term" value="P:glycerol metabolic process"/>
    <property type="evidence" value="ECO:0007669"/>
    <property type="project" value="UniProtKB-KW"/>
</dbReference>
<dbReference type="GO" id="GO:0046168">
    <property type="term" value="P:glycerol-3-phosphate catabolic process"/>
    <property type="evidence" value="ECO:0007669"/>
    <property type="project" value="TreeGrafter"/>
</dbReference>
<dbReference type="RefSeq" id="WP_120947974.1">
    <property type="nucleotide sequence ID" value="NZ_QXQP01000022.1"/>
</dbReference>
<dbReference type="Gene3D" id="3.50.50.60">
    <property type="entry name" value="FAD/NAD(P)-binding domain"/>
    <property type="match status" value="1"/>
</dbReference>
<keyword evidence="4" id="KW-0274">FAD</keyword>
<name>A0A553V019_9HELI</name>
<feature type="domain" description="FAD dependent oxidoreductase" evidence="6">
    <location>
        <begin position="15"/>
        <end position="362"/>
    </location>
</feature>
<dbReference type="PROSITE" id="PS00978">
    <property type="entry name" value="FAD_G3PDH_2"/>
    <property type="match status" value="1"/>
</dbReference>
<protein>
    <submittedName>
        <fullName evidence="7">Glycerol-3-phosphate dehydrogenase/oxidase</fullName>
    </submittedName>
</protein>
<evidence type="ECO:0000259" key="6">
    <source>
        <dbReference type="Pfam" id="PF01266"/>
    </source>
</evidence>
<reference evidence="7 8" key="3">
    <citation type="submission" date="2019-07" db="EMBL/GenBank/DDBJ databases">
        <authorList>
            <person name="Papic B."/>
        </authorList>
    </citation>
    <scope>NUCLEOTIDE SEQUENCE [LARGE SCALE GENOMIC DNA]</scope>
    <source>
        <strain evidence="7 8">L8b</strain>
    </source>
</reference>
<comment type="caution">
    <text evidence="7">The sequence shown here is derived from an EMBL/GenBank/DDBJ whole genome shotgun (WGS) entry which is preliminary data.</text>
</comment>
<dbReference type="InterPro" id="IPR036188">
    <property type="entry name" value="FAD/NAD-bd_sf"/>
</dbReference>
<dbReference type="Gene3D" id="1.10.8.870">
    <property type="entry name" value="Alpha-glycerophosphate oxidase, cap domain"/>
    <property type="match status" value="1"/>
</dbReference>
<dbReference type="GO" id="GO:0004368">
    <property type="term" value="F:glycerol-3-phosphate dehydrogenase (quinone) activity"/>
    <property type="evidence" value="ECO:0007669"/>
    <property type="project" value="InterPro"/>
</dbReference>
<dbReference type="AlphaFoldDB" id="A0A553V019"/>
<dbReference type="EMBL" id="VKGC01000005">
    <property type="protein sequence ID" value="TSA85802.1"/>
    <property type="molecule type" value="Genomic_DNA"/>
</dbReference>
<evidence type="ECO:0000256" key="2">
    <source>
        <dbReference type="ARBA" id="ARBA00007330"/>
    </source>
</evidence>
<gene>
    <name evidence="7" type="ORF">FNE76_03410</name>
</gene>
<comment type="similarity">
    <text evidence="2">Belongs to the FAD-dependent glycerol-3-phosphate dehydrogenase family.</text>
</comment>
<dbReference type="InterPro" id="IPR038299">
    <property type="entry name" value="DAO_C_sf"/>
</dbReference>
<evidence type="ECO:0000256" key="1">
    <source>
        <dbReference type="ARBA" id="ARBA00001974"/>
    </source>
</evidence>
<evidence type="ECO:0000313" key="7">
    <source>
        <dbReference type="EMBL" id="TSA85802.1"/>
    </source>
</evidence>
<evidence type="ECO:0000256" key="5">
    <source>
        <dbReference type="ARBA" id="ARBA00023002"/>
    </source>
</evidence>
<reference evidence="8" key="2">
    <citation type="submission" date="2019-07" db="EMBL/GenBank/DDBJ databases">
        <title>Helicobacter labacensis sp. nov., Helicobacter mehlei sp. nov. and Helicobacter vulpis sp. nov., isolated from gastric mucosa of red fox (Vulpis vulpis).</title>
        <authorList>
            <person name="Papic B."/>
        </authorList>
    </citation>
    <scope>NUCLEOTIDE SEQUENCE [LARGE SCALE GENOMIC DNA]</scope>
    <source>
        <strain evidence="8">L8b</strain>
    </source>
</reference>
<dbReference type="SUPFAM" id="SSF51905">
    <property type="entry name" value="FAD/NAD(P)-binding domain"/>
    <property type="match status" value="1"/>
</dbReference>
<sequence length="513" mass="56951">MQRTAQLKQLPDSLDVIIIGGGASGLGLALDAASRGYHTLLLEAHDFAKGTSSRSTKLLHGGVRYLAQGDFSLVYEALHERGTLMQNAPHLCAPQGFVIPCAHLSSTLFYGLGLKLYALMAGKLQLHGTDVIFKPRGILEGVKQERCRHAVCYYDGQFDDARLALSLALSAHDHGALLLNYAQVKNLLFENNQVCGVVFADRISQEEISLKARCVINATGVFTNAINHMDPSTQENHITPSQGIHLVLDQKFLPSKHALMVPKTSDGRVLFAIPWHGKLLVGTTDTPVQEVSLEPKALPEEIDFLLNTLGEYLEQQPTRKDVLSVFVGLRPLMASSKVRTTKKLSRSHKIYIAPSGLVHLNGGKWTTYRHMAQETLDACIQQGLLPAKTCCTRTLKLHGYTNEDLDPRLKVYGTHAQAILDLENANPHLARLIHPNYPYTYAQVLWALQYEMAYRLEDVLSRRIRLLFLDARAAFECSEGVGEFMGAHFGWDTSQQEQEIAQFQALAKTHILE</sequence>
<accession>A0A553V019</accession>
<organism evidence="7 8">
    <name type="scientific">Helicobacter mehlei</name>
    <dbReference type="NCBI Taxonomy" id="2316080"/>
    <lineage>
        <taxon>Bacteria</taxon>
        <taxon>Pseudomonadati</taxon>
        <taxon>Campylobacterota</taxon>
        <taxon>Epsilonproteobacteria</taxon>
        <taxon>Campylobacterales</taxon>
        <taxon>Helicobacteraceae</taxon>
        <taxon>Helicobacter</taxon>
    </lineage>
</organism>
<proteinExistence type="inferred from homology"/>
<dbReference type="Gene3D" id="3.30.9.10">
    <property type="entry name" value="D-Amino Acid Oxidase, subunit A, domain 2"/>
    <property type="match status" value="1"/>
</dbReference>
<evidence type="ECO:0000256" key="4">
    <source>
        <dbReference type="ARBA" id="ARBA00022827"/>
    </source>
</evidence>
<evidence type="ECO:0000313" key="8">
    <source>
        <dbReference type="Proteomes" id="UP000319322"/>
    </source>
</evidence>